<dbReference type="GO" id="GO:0006006">
    <property type="term" value="P:glucose metabolic process"/>
    <property type="evidence" value="ECO:0007669"/>
    <property type="project" value="TreeGrafter"/>
</dbReference>
<dbReference type="EMBL" id="JABCJJ010000017">
    <property type="protein sequence ID" value="NMR20829.1"/>
    <property type="molecule type" value="Genomic_DNA"/>
</dbReference>
<dbReference type="Gene3D" id="2.70.98.10">
    <property type="match status" value="1"/>
</dbReference>
<dbReference type="InterPro" id="IPR037480">
    <property type="entry name" value="YihR-like"/>
</dbReference>
<reference evidence="1 2" key="1">
    <citation type="submission" date="2020-04" db="EMBL/GenBank/DDBJ databases">
        <title>Sequencing and Assembly of C. fimi.</title>
        <authorList>
            <person name="Ramsey A.R."/>
        </authorList>
    </citation>
    <scope>NUCLEOTIDE SEQUENCE [LARGE SCALE GENOMIC DNA]</scope>
    <source>
        <strain evidence="1 2">SB</strain>
    </source>
</reference>
<comment type="caution">
    <text evidence="1">The sequence shown here is derived from an EMBL/GenBank/DDBJ whole genome shotgun (WGS) entry which is preliminary data.</text>
</comment>
<dbReference type="Proteomes" id="UP000562124">
    <property type="component" value="Unassembled WGS sequence"/>
</dbReference>
<dbReference type="PANTHER" id="PTHR10091:SF0">
    <property type="entry name" value="GALACTOSE MUTAROTASE"/>
    <property type="match status" value="1"/>
</dbReference>
<dbReference type="InterPro" id="IPR014718">
    <property type="entry name" value="GH-type_carb-bd"/>
</dbReference>
<gene>
    <name evidence="1" type="ORF">HIR71_11475</name>
</gene>
<dbReference type="GO" id="GO:0033499">
    <property type="term" value="P:galactose catabolic process via UDP-galactose, Leloir pathway"/>
    <property type="evidence" value="ECO:0007669"/>
    <property type="project" value="TreeGrafter"/>
</dbReference>
<name>A0A7Y0LZJ8_CELFI</name>
<dbReference type="InterPro" id="IPR011013">
    <property type="entry name" value="Gal_mutarotase_sf_dom"/>
</dbReference>
<proteinExistence type="predicted"/>
<dbReference type="PANTHER" id="PTHR10091">
    <property type="entry name" value="ALDOSE-1-EPIMERASE"/>
    <property type="match status" value="1"/>
</dbReference>
<dbReference type="AlphaFoldDB" id="A0A7Y0LZJ8"/>
<organism evidence="1 2">
    <name type="scientific">Cellulomonas fimi</name>
    <dbReference type="NCBI Taxonomy" id="1708"/>
    <lineage>
        <taxon>Bacteria</taxon>
        <taxon>Bacillati</taxon>
        <taxon>Actinomycetota</taxon>
        <taxon>Actinomycetes</taxon>
        <taxon>Micrococcales</taxon>
        <taxon>Cellulomonadaceae</taxon>
        <taxon>Cellulomonas</taxon>
    </lineage>
</organism>
<dbReference type="SUPFAM" id="SSF74650">
    <property type="entry name" value="Galactose mutarotase-like"/>
    <property type="match status" value="1"/>
</dbReference>
<dbReference type="GO" id="GO:0030246">
    <property type="term" value="F:carbohydrate binding"/>
    <property type="evidence" value="ECO:0007669"/>
    <property type="project" value="InterPro"/>
</dbReference>
<keyword evidence="2" id="KW-1185">Reference proteome</keyword>
<sequence>MTTTAPSGTQLRISHADHRATVTEVGASLREYAVGDRDVITPFGEDELQPACSGAVLVPWPNRIRDGRYRYREADYRLPLNEPERSTAIHGLVGWQRWSVVAHTDDAVTLEHRLVPVPGYPFALRVSITYALSDAGLETTLVVANEGSVTAPLGVGFHPWLSPGGAALDDCTLHLDARTHVTSDERLLPTGTEPVAGDHDFRTPRSLAGIALDDAWVDVVRDADGLSWARLAAPDGRTAAVWMDGSLDAWQVCTGDALDEVEMRRTGLAAEPMSCVADAFNSGERVVDLGPGAVRGFRWGATLL</sequence>
<dbReference type="Pfam" id="PF01263">
    <property type="entry name" value="Aldose_epim"/>
    <property type="match status" value="1"/>
</dbReference>
<accession>A0A7Y0LZJ8</accession>
<dbReference type="CDD" id="cd09022">
    <property type="entry name" value="Aldose_epim_Ec_YihR"/>
    <property type="match status" value="1"/>
</dbReference>
<protein>
    <submittedName>
        <fullName evidence="1">Aldose 1-epimerase family protein</fullName>
    </submittedName>
</protein>
<dbReference type="InterPro" id="IPR008183">
    <property type="entry name" value="Aldose_1/G6P_1-epimerase"/>
</dbReference>
<evidence type="ECO:0000313" key="1">
    <source>
        <dbReference type="EMBL" id="NMR20829.1"/>
    </source>
</evidence>
<dbReference type="GO" id="GO:0004034">
    <property type="term" value="F:aldose 1-epimerase activity"/>
    <property type="evidence" value="ECO:0007669"/>
    <property type="project" value="TreeGrafter"/>
</dbReference>
<evidence type="ECO:0000313" key="2">
    <source>
        <dbReference type="Proteomes" id="UP000562124"/>
    </source>
</evidence>
<dbReference type="RefSeq" id="WP_169325199.1">
    <property type="nucleotide sequence ID" value="NZ_JABCJJ010000017.1"/>
</dbReference>